<evidence type="ECO:0008006" key="4">
    <source>
        <dbReference type="Google" id="ProtNLM"/>
    </source>
</evidence>
<dbReference type="Proteomes" id="UP001224433">
    <property type="component" value="Chromosome"/>
</dbReference>
<dbReference type="EMBL" id="CP120983">
    <property type="protein sequence ID" value="WLQ63356.1"/>
    <property type="molecule type" value="Genomic_DNA"/>
</dbReference>
<gene>
    <name evidence="2" type="ORF">P8A20_06990</name>
</gene>
<sequence length="590" mass="65654">MPYSEADDTRKVQTAVTYGAESDQPVFLPYAHDNFDRFMRGRTRDDFYCGVLLGGCGAKLSPKRYMDKKCHFAHRPPVHCHRTEVGESSADHLYIGQAIADWLKQQGRKASRPAYKPHGHQVRDVVDVSHDGGRRLVRVQLARRSKHEWEDEDAKLRLRHVNLDWFFGPDSLVANWQMERQGYALRVQCRSAGASRVVEVGAQFPEMPVEWTSLSECTLTPDGILTPGLIRMPDGIVPRHAVNSEPRLGISSTSFLITEATPTHTTATHRWFDTTLRVTARLSLPARAASPEGQHTYQPTNVSLSIDGDGTWVVQAQSLEQAQAPVHARPRASTSSPAAPPSPSAERQALPPEANLVASFRATMENAASNGKVVTTTTLCREAALQDRVLSAEQWVRLLLAVEQPRTPGKPVLCALIKGRDGGPAPFFREVLHGIGWTRDFSSSDLLDIWLRERRRVLAAYGSERRAMLASLPAPSPVLAREHRPPAHTKTTPIKGDPAFDALLDIAHEAKRSTDLDTLERSLWLAEQKAPSTDTHEVLNALTDWLVDQRADALYDTWERLSALVDALNRDGDDLHADELRRILRDAKSS</sequence>
<dbReference type="RefSeq" id="WP_306103083.1">
    <property type="nucleotide sequence ID" value="NZ_CP120983.1"/>
</dbReference>
<protein>
    <recommendedName>
        <fullName evidence="4">Competence protein</fullName>
    </recommendedName>
</protein>
<evidence type="ECO:0000313" key="2">
    <source>
        <dbReference type="EMBL" id="WLQ63356.1"/>
    </source>
</evidence>
<evidence type="ECO:0000256" key="1">
    <source>
        <dbReference type="SAM" id="MobiDB-lite"/>
    </source>
</evidence>
<reference evidence="2 3" key="1">
    <citation type="submission" date="2023-03" db="EMBL/GenBank/DDBJ databases">
        <title>Isolation and description of six Streptomyces strains from soil environments, able to metabolize different microbial glucans.</title>
        <authorList>
            <person name="Widen T."/>
            <person name="Larsbrink J."/>
        </authorList>
    </citation>
    <scope>NUCLEOTIDE SEQUENCE [LARGE SCALE GENOMIC DNA]</scope>
    <source>
        <strain evidence="2 3">Alt3</strain>
    </source>
</reference>
<proteinExistence type="predicted"/>
<keyword evidence="3" id="KW-1185">Reference proteome</keyword>
<name>A0ABY9J9M5_9ACTN</name>
<organism evidence="2 3">
    <name type="scientific">Streptomyces glycanivorans</name>
    <dbReference type="NCBI Taxonomy" id="3033808"/>
    <lineage>
        <taxon>Bacteria</taxon>
        <taxon>Bacillati</taxon>
        <taxon>Actinomycetota</taxon>
        <taxon>Actinomycetes</taxon>
        <taxon>Kitasatosporales</taxon>
        <taxon>Streptomycetaceae</taxon>
        <taxon>Streptomyces</taxon>
    </lineage>
</organism>
<evidence type="ECO:0000313" key="3">
    <source>
        <dbReference type="Proteomes" id="UP001224433"/>
    </source>
</evidence>
<accession>A0ABY9J9M5</accession>
<feature type="region of interest" description="Disordered" evidence="1">
    <location>
        <begin position="321"/>
        <end position="351"/>
    </location>
</feature>